<reference evidence="1 2" key="1">
    <citation type="journal article" date="2018" name="Biodegradation">
        <title>1,4-Dioxane degradation characteristics of Rhodococcus aetherivorans JCM 14343.</title>
        <authorList>
            <person name="Inoue D."/>
            <person name="Tsunoda T."/>
            <person name="Yamamoto N."/>
            <person name="Ike M."/>
            <person name="Sei K."/>
        </authorList>
    </citation>
    <scope>NUCLEOTIDE SEQUENCE [LARGE SCALE GENOMIC DNA]</scope>
    <source>
        <strain evidence="1 2">JCM 14343</strain>
    </source>
</reference>
<evidence type="ECO:0000313" key="2">
    <source>
        <dbReference type="Proteomes" id="UP000325466"/>
    </source>
</evidence>
<organism evidence="1 2">
    <name type="scientific">Rhodococcus aetherivorans</name>
    <dbReference type="NCBI Taxonomy" id="191292"/>
    <lineage>
        <taxon>Bacteria</taxon>
        <taxon>Bacillati</taxon>
        <taxon>Actinomycetota</taxon>
        <taxon>Actinomycetes</taxon>
        <taxon>Mycobacteriales</taxon>
        <taxon>Nocardiaceae</taxon>
        <taxon>Rhodococcus</taxon>
    </lineage>
</organism>
<evidence type="ECO:0000313" key="1">
    <source>
        <dbReference type="EMBL" id="GES38281.1"/>
    </source>
</evidence>
<dbReference type="Proteomes" id="UP000325466">
    <property type="component" value="Unassembled WGS sequence"/>
</dbReference>
<protein>
    <submittedName>
        <fullName evidence="1">Uncharacterized protein</fullName>
    </submittedName>
</protein>
<comment type="caution">
    <text evidence="1">The sequence shown here is derived from an EMBL/GenBank/DDBJ whole genome shotgun (WGS) entry which is preliminary data.</text>
</comment>
<name>A0ABQ0YP87_9NOCA</name>
<accession>A0ABQ0YP87</accession>
<keyword evidence="2" id="KW-1185">Reference proteome</keyword>
<proteinExistence type="predicted"/>
<gene>
    <name evidence="1" type="ORF">RAJCM14343_3541</name>
</gene>
<dbReference type="EMBL" id="BLAH01000092">
    <property type="protein sequence ID" value="GES38281.1"/>
    <property type="molecule type" value="Genomic_DNA"/>
</dbReference>
<sequence>MHRSAARRRLTVRTATRLRVCVTPLPQERQVHRTTLCTPRKLQSQITEG</sequence>